<dbReference type="AlphaFoldDB" id="X1F3Z2"/>
<evidence type="ECO:0000313" key="1">
    <source>
        <dbReference type="EMBL" id="GAH39657.1"/>
    </source>
</evidence>
<reference evidence="1" key="1">
    <citation type="journal article" date="2014" name="Front. Microbiol.">
        <title>High frequency of phylogenetically diverse reductive dehalogenase-homologous genes in deep subseafloor sedimentary metagenomes.</title>
        <authorList>
            <person name="Kawai M."/>
            <person name="Futagami T."/>
            <person name="Toyoda A."/>
            <person name="Takaki Y."/>
            <person name="Nishi S."/>
            <person name="Hori S."/>
            <person name="Arai W."/>
            <person name="Tsubouchi T."/>
            <person name="Morono Y."/>
            <person name="Uchiyama I."/>
            <person name="Ito T."/>
            <person name="Fujiyama A."/>
            <person name="Inagaki F."/>
            <person name="Takami H."/>
        </authorList>
    </citation>
    <scope>NUCLEOTIDE SEQUENCE</scope>
    <source>
        <strain evidence="1">Expedition CK06-06</strain>
    </source>
</reference>
<organism evidence="1">
    <name type="scientific">marine sediment metagenome</name>
    <dbReference type="NCBI Taxonomy" id="412755"/>
    <lineage>
        <taxon>unclassified sequences</taxon>
        <taxon>metagenomes</taxon>
        <taxon>ecological metagenomes</taxon>
    </lineage>
</organism>
<protein>
    <recommendedName>
        <fullName evidence="2">Ig-like domain-containing protein</fullName>
    </recommendedName>
</protein>
<gene>
    <name evidence="1" type="ORF">S03H2_11079</name>
</gene>
<sequence length="383" mass="43273">PAQCKVDFLRKESFDEMDFFFGGSSLSRYNHTQLMSLPSLIALEEEGLPIQNEGEYSLYVRCMDANGNANIATFVFNFCVEKGPDTTPALIVISDPLDGWPIGYNQSSINASIYLDEPAECKWSHQDKSYDSMEGVMACSGLREMNAQMLYPCETTLTGLKDRTTNEFYFRCNDSSGNINSESFNLNLIGTQPLIINSAGPNATTIKDSTDFVKVTLEATTSAGYKEGESACYYSDTREEGDYVMFLGDENRDQYQHSQDLWLPENSYIYYIKCVDLGGNTDYTIIEFDIDTDLTSPLVVRAYREVDNLKIITNEEGECVYNAQSAIKCDYLFEDGIKMESVAEKNHFTTWNTETNFYIKCQDNFGNQPAPNECSIIVKPFEF</sequence>
<comment type="caution">
    <text evidence="1">The sequence shown here is derived from an EMBL/GenBank/DDBJ whole genome shotgun (WGS) entry which is preliminary data.</text>
</comment>
<dbReference type="EMBL" id="BARU01005665">
    <property type="protein sequence ID" value="GAH39657.1"/>
    <property type="molecule type" value="Genomic_DNA"/>
</dbReference>
<accession>X1F3Z2</accession>
<feature type="non-terminal residue" evidence="1">
    <location>
        <position position="1"/>
    </location>
</feature>
<proteinExistence type="predicted"/>
<name>X1F3Z2_9ZZZZ</name>
<evidence type="ECO:0008006" key="2">
    <source>
        <dbReference type="Google" id="ProtNLM"/>
    </source>
</evidence>